<comment type="cofactor">
    <cofactor evidence="1">
        <name>Ca(2+)</name>
        <dbReference type="ChEBI" id="CHEBI:29108"/>
    </cofactor>
</comment>
<dbReference type="EMBL" id="SJPL01000001">
    <property type="protein sequence ID" value="TWT71438.1"/>
    <property type="molecule type" value="Genomic_DNA"/>
</dbReference>
<dbReference type="Proteomes" id="UP000317238">
    <property type="component" value="Unassembled WGS sequence"/>
</dbReference>
<dbReference type="GO" id="GO:0005737">
    <property type="term" value="C:cytoplasm"/>
    <property type="evidence" value="ECO:0007669"/>
    <property type="project" value="TreeGrafter"/>
</dbReference>
<keyword evidence="10" id="KW-1185">Reference proteome</keyword>
<feature type="compositionally biased region" description="Basic and acidic residues" evidence="7">
    <location>
        <begin position="142"/>
        <end position="157"/>
    </location>
</feature>
<proteinExistence type="inferred from homology"/>
<keyword evidence="3" id="KW-0479">Metal-binding</keyword>
<dbReference type="GO" id="GO:0004423">
    <property type="term" value="F:iduronate-2-sulfatase activity"/>
    <property type="evidence" value="ECO:0007669"/>
    <property type="project" value="InterPro"/>
</dbReference>
<feature type="region of interest" description="Disordered" evidence="7">
    <location>
        <begin position="142"/>
        <end position="163"/>
    </location>
</feature>
<keyword evidence="5 9" id="KW-0378">Hydrolase</keyword>
<keyword evidence="4" id="KW-0732">Signal</keyword>
<keyword evidence="6" id="KW-0106">Calcium</keyword>
<sequence length="466" mass="53142">MADDLRPQLGCYGDEVVISPHIDQFAQRALRFDHAYVQSAVCSPSRNSMLSGLRPNTTGLRGFGTKVRDVIPDIVTLPQHFKNHGYETRAFGKIFHIYDESMLGDEDDAQSWSEPTRWPEVPVWGPEQNALRDRLIAGAKKTGKEFKHPHDWPRAETWDDSDIPDDQMQDGDTTAAVEKYLDSRQGDQTPFFLAVGFLRPHLPFNAPQKYWDLYDPTTLRLPAFRQLPRNVPAWVVNRGIVKNYHNMPSLEETDSAFLQRYLQAYLACISYVDACFGRLMEALEKSGHAENTIVVFMGDHGYQMGEYDSWGHKHSNFEISTRAPLLISSPRMARAGASSNALVEFLDLYPTLCDLAHLPKPEHLEGISFSDLLNDDTSVRDAACSEMKRQGRLGRSIRTAEFRYTEWRDPKNNIVARELYDHRNDTTPGQLEMENIISDPKMTHVVSHLSQRLNQLVPAKTEKLHE</sequence>
<dbReference type="PANTHER" id="PTHR45953:SF1">
    <property type="entry name" value="IDURONATE 2-SULFATASE"/>
    <property type="match status" value="1"/>
</dbReference>
<evidence type="ECO:0000256" key="7">
    <source>
        <dbReference type="SAM" id="MobiDB-lite"/>
    </source>
</evidence>
<organism evidence="9 10">
    <name type="scientific">Crateriforma conspicua</name>
    <dbReference type="NCBI Taxonomy" id="2527996"/>
    <lineage>
        <taxon>Bacteria</taxon>
        <taxon>Pseudomonadati</taxon>
        <taxon>Planctomycetota</taxon>
        <taxon>Planctomycetia</taxon>
        <taxon>Planctomycetales</taxon>
        <taxon>Planctomycetaceae</taxon>
        <taxon>Crateriforma</taxon>
    </lineage>
</organism>
<gene>
    <name evidence="9" type="ORF">Pan14r_37480</name>
</gene>
<accession>A0A5C5Y956</accession>
<reference evidence="9 10" key="1">
    <citation type="submission" date="2019-02" db="EMBL/GenBank/DDBJ databases">
        <title>Deep-cultivation of Planctomycetes and their phenomic and genomic characterization uncovers novel biology.</title>
        <authorList>
            <person name="Wiegand S."/>
            <person name="Jogler M."/>
            <person name="Boedeker C."/>
            <person name="Pinto D."/>
            <person name="Vollmers J."/>
            <person name="Rivas-Marin E."/>
            <person name="Kohn T."/>
            <person name="Peeters S.H."/>
            <person name="Heuer A."/>
            <person name="Rast P."/>
            <person name="Oberbeckmann S."/>
            <person name="Bunk B."/>
            <person name="Jeske O."/>
            <person name="Meyerdierks A."/>
            <person name="Storesund J.E."/>
            <person name="Kallscheuer N."/>
            <person name="Luecker S."/>
            <person name="Lage O.M."/>
            <person name="Pohl T."/>
            <person name="Merkel B.J."/>
            <person name="Hornburger P."/>
            <person name="Mueller R.-W."/>
            <person name="Bruemmer F."/>
            <person name="Labrenz M."/>
            <person name="Spormann A.M."/>
            <person name="Op Den Camp H."/>
            <person name="Overmann J."/>
            <person name="Amann R."/>
            <person name="Jetten M.S.M."/>
            <person name="Mascher T."/>
            <person name="Medema M.H."/>
            <person name="Devos D.P."/>
            <person name="Kaster A.-K."/>
            <person name="Ovreas L."/>
            <person name="Rohde M."/>
            <person name="Galperin M.Y."/>
            <person name="Jogler C."/>
        </authorList>
    </citation>
    <scope>NUCLEOTIDE SEQUENCE [LARGE SCALE GENOMIC DNA]</scope>
    <source>
        <strain evidence="9 10">Pan14r</strain>
    </source>
</reference>
<evidence type="ECO:0000259" key="8">
    <source>
        <dbReference type="Pfam" id="PF00884"/>
    </source>
</evidence>
<name>A0A5C5Y956_9PLAN</name>
<dbReference type="GO" id="GO:0046872">
    <property type="term" value="F:metal ion binding"/>
    <property type="evidence" value="ECO:0007669"/>
    <property type="project" value="UniProtKB-KW"/>
</dbReference>
<dbReference type="SUPFAM" id="SSF53649">
    <property type="entry name" value="Alkaline phosphatase-like"/>
    <property type="match status" value="1"/>
</dbReference>
<evidence type="ECO:0000256" key="3">
    <source>
        <dbReference type="ARBA" id="ARBA00022723"/>
    </source>
</evidence>
<dbReference type="PANTHER" id="PTHR45953">
    <property type="entry name" value="IDURONATE 2-SULFATASE"/>
    <property type="match status" value="1"/>
</dbReference>
<dbReference type="AlphaFoldDB" id="A0A5C5Y956"/>
<protein>
    <submittedName>
        <fullName evidence="9">Arylsulfatase</fullName>
        <ecNumber evidence="9">3.1.6.1</ecNumber>
    </submittedName>
</protein>
<evidence type="ECO:0000313" key="9">
    <source>
        <dbReference type="EMBL" id="TWT71438.1"/>
    </source>
</evidence>
<comment type="caution">
    <text evidence="9">The sequence shown here is derived from an EMBL/GenBank/DDBJ whole genome shotgun (WGS) entry which is preliminary data.</text>
</comment>
<dbReference type="GO" id="GO:0004065">
    <property type="term" value="F:arylsulfatase activity"/>
    <property type="evidence" value="ECO:0007669"/>
    <property type="project" value="UniProtKB-EC"/>
</dbReference>
<dbReference type="InterPro" id="IPR000917">
    <property type="entry name" value="Sulfatase_N"/>
</dbReference>
<dbReference type="Gene3D" id="3.40.720.10">
    <property type="entry name" value="Alkaline Phosphatase, subunit A"/>
    <property type="match status" value="1"/>
</dbReference>
<dbReference type="CDD" id="cd16030">
    <property type="entry name" value="iduronate-2-sulfatase"/>
    <property type="match status" value="1"/>
</dbReference>
<dbReference type="EC" id="3.1.6.1" evidence="9"/>
<comment type="similarity">
    <text evidence="2">Belongs to the sulfatase family.</text>
</comment>
<evidence type="ECO:0000256" key="5">
    <source>
        <dbReference type="ARBA" id="ARBA00022801"/>
    </source>
</evidence>
<evidence type="ECO:0000256" key="4">
    <source>
        <dbReference type="ARBA" id="ARBA00022729"/>
    </source>
</evidence>
<evidence type="ECO:0000256" key="1">
    <source>
        <dbReference type="ARBA" id="ARBA00001913"/>
    </source>
</evidence>
<dbReference type="InterPro" id="IPR035874">
    <property type="entry name" value="IDS"/>
</dbReference>
<dbReference type="Pfam" id="PF00884">
    <property type="entry name" value="Sulfatase"/>
    <property type="match status" value="1"/>
</dbReference>
<dbReference type="InterPro" id="IPR017850">
    <property type="entry name" value="Alkaline_phosphatase_core_sf"/>
</dbReference>
<evidence type="ECO:0000313" key="10">
    <source>
        <dbReference type="Proteomes" id="UP000317238"/>
    </source>
</evidence>
<evidence type="ECO:0000256" key="2">
    <source>
        <dbReference type="ARBA" id="ARBA00008779"/>
    </source>
</evidence>
<evidence type="ECO:0000256" key="6">
    <source>
        <dbReference type="ARBA" id="ARBA00022837"/>
    </source>
</evidence>
<feature type="domain" description="Sulfatase N-terminal" evidence="8">
    <location>
        <begin position="1"/>
        <end position="357"/>
    </location>
</feature>